<sequence length="324" mass="35494">MSSHLSVEELIFITKLNLAPETRIGLLRGTIKLTDIITNNILPVSSNTLETPAGSVPMARASISGSVPMAPPPMVPKEVQQTNIPQSLSSVPTVESQSDLTFPLLDSVLCLVNELNPFTGSSSEKAMLWNQVHQGYLDKGGSPSRNVEWLKKKIVNKHHIVLASLLEAIGYQRSKSYQETTEQSAKHRQVDQMKAEIGKEMVAASLVAHRHRILSQHLSINSVSDNEVEIVSDDDEIMILGDNGKFHMIESTASSATSLVKKEDIETTVSGSSNAQTIKCSRSDADNEQRRKTRVESRKGKKIQTTLSTFSATRASKQNPQKAP</sequence>
<protein>
    <submittedName>
        <fullName evidence="2">Uncharacterized protein</fullName>
    </submittedName>
</protein>
<comment type="caution">
    <text evidence="2">The sequence shown here is derived from an EMBL/GenBank/DDBJ whole genome shotgun (WGS) entry which is preliminary data.</text>
</comment>
<evidence type="ECO:0000313" key="2">
    <source>
        <dbReference type="EMBL" id="KAJ3833555.1"/>
    </source>
</evidence>
<proteinExistence type="predicted"/>
<accession>A0AA38NZK4</accession>
<feature type="compositionally biased region" description="Polar residues" evidence="1">
    <location>
        <begin position="268"/>
        <end position="280"/>
    </location>
</feature>
<feature type="compositionally biased region" description="Polar residues" evidence="1">
    <location>
        <begin position="303"/>
        <end position="324"/>
    </location>
</feature>
<feature type="compositionally biased region" description="Basic and acidic residues" evidence="1">
    <location>
        <begin position="281"/>
        <end position="298"/>
    </location>
</feature>
<dbReference type="EMBL" id="MU806673">
    <property type="protein sequence ID" value="KAJ3833555.1"/>
    <property type="molecule type" value="Genomic_DNA"/>
</dbReference>
<dbReference type="Proteomes" id="UP001163846">
    <property type="component" value="Unassembled WGS sequence"/>
</dbReference>
<feature type="region of interest" description="Disordered" evidence="1">
    <location>
        <begin position="268"/>
        <end position="324"/>
    </location>
</feature>
<gene>
    <name evidence="2" type="ORF">F5878DRAFT_728759</name>
</gene>
<evidence type="ECO:0000256" key="1">
    <source>
        <dbReference type="SAM" id="MobiDB-lite"/>
    </source>
</evidence>
<organism evidence="2 3">
    <name type="scientific">Lentinula raphanica</name>
    <dbReference type="NCBI Taxonomy" id="153919"/>
    <lineage>
        <taxon>Eukaryota</taxon>
        <taxon>Fungi</taxon>
        <taxon>Dikarya</taxon>
        <taxon>Basidiomycota</taxon>
        <taxon>Agaricomycotina</taxon>
        <taxon>Agaricomycetes</taxon>
        <taxon>Agaricomycetidae</taxon>
        <taxon>Agaricales</taxon>
        <taxon>Marasmiineae</taxon>
        <taxon>Omphalotaceae</taxon>
        <taxon>Lentinula</taxon>
    </lineage>
</organism>
<evidence type="ECO:0000313" key="3">
    <source>
        <dbReference type="Proteomes" id="UP001163846"/>
    </source>
</evidence>
<reference evidence="2" key="1">
    <citation type="submission" date="2022-08" db="EMBL/GenBank/DDBJ databases">
        <authorList>
            <consortium name="DOE Joint Genome Institute"/>
            <person name="Min B."/>
            <person name="Riley R."/>
            <person name="Sierra-Patev S."/>
            <person name="Naranjo-Ortiz M."/>
            <person name="Looney B."/>
            <person name="Konkel Z."/>
            <person name="Slot J.C."/>
            <person name="Sakamoto Y."/>
            <person name="Steenwyk J.L."/>
            <person name="Rokas A."/>
            <person name="Carro J."/>
            <person name="Camarero S."/>
            <person name="Ferreira P."/>
            <person name="Molpeceres G."/>
            <person name="Ruiz-Duenas F.J."/>
            <person name="Serrano A."/>
            <person name="Henrissat B."/>
            <person name="Drula E."/>
            <person name="Hughes K.W."/>
            <person name="Mata J.L."/>
            <person name="Ishikawa N.K."/>
            <person name="Vargas-Isla R."/>
            <person name="Ushijima S."/>
            <person name="Smith C.A."/>
            <person name="Ahrendt S."/>
            <person name="Andreopoulos W."/>
            <person name="He G."/>
            <person name="Labutti K."/>
            <person name="Lipzen A."/>
            <person name="Ng V."/>
            <person name="Sandor L."/>
            <person name="Barry K."/>
            <person name="Martinez A.T."/>
            <person name="Xiao Y."/>
            <person name="Gibbons J.G."/>
            <person name="Terashima K."/>
            <person name="Hibbett D.S."/>
            <person name="Grigoriev I.V."/>
        </authorList>
    </citation>
    <scope>NUCLEOTIDE SEQUENCE</scope>
    <source>
        <strain evidence="2">TFB9207</strain>
    </source>
</reference>
<name>A0AA38NZK4_9AGAR</name>
<keyword evidence="3" id="KW-1185">Reference proteome</keyword>
<dbReference type="AlphaFoldDB" id="A0AA38NZK4"/>